<accession>A0A5J4ZMW3</accession>
<dbReference type="PANTHER" id="PTHR46872">
    <property type="entry name" value="DNA BINDING PROTEIN"/>
    <property type="match status" value="1"/>
</dbReference>
<feature type="compositionally biased region" description="Polar residues" evidence="1">
    <location>
        <begin position="52"/>
        <end position="63"/>
    </location>
</feature>
<protein>
    <recommendedName>
        <fullName evidence="4">ELM2 domain-containing protein</fullName>
    </recommendedName>
</protein>
<dbReference type="PANTHER" id="PTHR46872:SF10">
    <property type="entry name" value="MYB-LIKE DOMAIN-CONTAINING PROTEIN"/>
    <property type="match status" value="1"/>
</dbReference>
<keyword evidence="3" id="KW-1185">Reference proteome</keyword>
<reference evidence="2 3" key="1">
    <citation type="submission" date="2019-09" db="EMBL/GenBank/DDBJ databases">
        <title>A chromosome-level genome assembly of the Chinese tupelo Nyssa sinensis.</title>
        <authorList>
            <person name="Yang X."/>
            <person name="Kang M."/>
            <person name="Yang Y."/>
            <person name="Xiong H."/>
            <person name="Wang M."/>
            <person name="Zhang Z."/>
            <person name="Wang Z."/>
            <person name="Wu H."/>
            <person name="Ma T."/>
            <person name="Liu J."/>
            <person name="Xi Z."/>
        </authorList>
    </citation>
    <scope>NUCLEOTIDE SEQUENCE [LARGE SCALE GENOMIC DNA]</scope>
    <source>
        <strain evidence="2">J267</strain>
        <tissue evidence="2">Leaf</tissue>
    </source>
</reference>
<sequence length="318" mass="35468">MILNSHSSGSLLTFEDNLPGKHVPSEFSFLYDTADGYPPNKDISPFADSDESVNGSNPLSPENMTVLDPPPLDLDDSVRSSNTSNSVEPKQMHLQTPRRSIRLLNFIGDHLHRMVIPLGPRFQADVPDWTGPGNSGNLNGSDADSENSRWLGTRIWPMEGRSTEITAGRVGKGRPDCCSCVSPGSADCIKHHILEERLRLQSDLAPAFFSWKFDEMGEVISKSWTLKDQQSFQSLVKMYPLSSGKNFLKHASKCFPSKSKENILSYYFNVFIPRHMSSKTRSSLEQIDSDDDEVEGNGSSAFMGSSKDVKTRFLRRRS</sequence>
<evidence type="ECO:0000313" key="2">
    <source>
        <dbReference type="EMBL" id="KAA8518998.1"/>
    </source>
</evidence>
<dbReference type="EMBL" id="CM018050">
    <property type="protein sequence ID" value="KAA8518998.1"/>
    <property type="molecule type" value="Genomic_DNA"/>
</dbReference>
<dbReference type="OrthoDB" id="1938526at2759"/>
<name>A0A5J4ZMW3_9ASTE</name>
<evidence type="ECO:0000256" key="1">
    <source>
        <dbReference type="SAM" id="MobiDB-lite"/>
    </source>
</evidence>
<feature type="region of interest" description="Disordered" evidence="1">
    <location>
        <begin position="282"/>
        <end position="318"/>
    </location>
</feature>
<feature type="compositionally biased region" description="Polar residues" evidence="1">
    <location>
        <begin position="79"/>
        <end position="95"/>
    </location>
</feature>
<gene>
    <name evidence="2" type="ORF">F0562_016228</name>
</gene>
<dbReference type="Proteomes" id="UP000325577">
    <property type="component" value="Linkage Group LG7"/>
</dbReference>
<evidence type="ECO:0008006" key="4">
    <source>
        <dbReference type="Google" id="ProtNLM"/>
    </source>
</evidence>
<evidence type="ECO:0000313" key="3">
    <source>
        <dbReference type="Proteomes" id="UP000325577"/>
    </source>
</evidence>
<dbReference type="AlphaFoldDB" id="A0A5J4ZMW3"/>
<feature type="region of interest" description="Disordered" evidence="1">
    <location>
        <begin position="40"/>
        <end position="95"/>
    </location>
</feature>
<proteinExistence type="predicted"/>
<organism evidence="2 3">
    <name type="scientific">Nyssa sinensis</name>
    <dbReference type="NCBI Taxonomy" id="561372"/>
    <lineage>
        <taxon>Eukaryota</taxon>
        <taxon>Viridiplantae</taxon>
        <taxon>Streptophyta</taxon>
        <taxon>Embryophyta</taxon>
        <taxon>Tracheophyta</taxon>
        <taxon>Spermatophyta</taxon>
        <taxon>Magnoliopsida</taxon>
        <taxon>eudicotyledons</taxon>
        <taxon>Gunneridae</taxon>
        <taxon>Pentapetalae</taxon>
        <taxon>asterids</taxon>
        <taxon>Cornales</taxon>
        <taxon>Nyssaceae</taxon>
        <taxon>Nyssa</taxon>
    </lineage>
</organism>